<feature type="compositionally biased region" description="Polar residues" evidence="1">
    <location>
        <begin position="273"/>
        <end position="292"/>
    </location>
</feature>
<evidence type="ECO:0000313" key="2">
    <source>
        <dbReference type="EMBL" id="CDW87204.1"/>
    </source>
</evidence>
<proteinExistence type="predicted"/>
<reference evidence="2 3" key="1">
    <citation type="submission" date="2014-06" db="EMBL/GenBank/DDBJ databases">
        <authorList>
            <person name="Swart Estienne"/>
        </authorList>
    </citation>
    <scope>NUCLEOTIDE SEQUENCE [LARGE SCALE GENOMIC DNA]</scope>
    <source>
        <strain evidence="2 3">130c</strain>
    </source>
</reference>
<evidence type="ECO:0000313" key="3">
    <source>
        <dbReference type="Proteomes" id="UP000039865"/>
    </source>
</evidence>
<evidence type="ECO:0000256" key="1">
    <source>
        <dbReference type="SAM" id="MobiDB-lite"/>
    </source>
</evidence>
<feature type="compositionally biased region" description="Low complexity" evidence="1">
    <location>
        <begin position="261"/>
        <end position="272"/>
    </location>
</feature>
<feature type="region of interest" description="Disordered" evidence="1">
    <location>
        <begin position="260"/>
        <end position="311"/>
    </location>
</feature>
<sequence length="748" mass="85061">MAQKRDPSQSNQNKQNSDQVFDLLNFKGIFFENEHQKYICPKTGAHFEPNDLCRRLNMVKHDRDKLDRGSKNSISHPKANIESLVIQKADDLQVPDDNNRLDTKTQEMAESILSSSQKQMISPEKPPRQKALNNQLINNNGGIQPFEEINLLPGQTNIINQTNNLHNNNPSILGNANNANINQLKLKDRLRIDGINSAQKSKSEKFKNIQNDVIDDAYKDKSSFQEHPAPNLGPIQDQRFSQSVKQNNQNIIHLKSMEKLQNQQSSESQSQNTHYGSQQRVSEFQPISSQIHSQKHQNLIQMQQQQNSGNQQQLFNKTMQHAGIKGESINSKSMNVIDLDYKNQALQKLDKIAQKIGFKDSERSGNAINTQQQQIQIEMEKQKRNSTSFGKNMSSSVAQNNQDSNVSNSFFKSNFQTNLSGGIVNNGSQIMQPNNNSYNQQTSYVLMPIEPGQYEAQKKKSKFNIKLSGAPPLYQQNSQIAFDQNKRFSTEPDEVKKSSSNIKDAYLQSAIEKYKQKRKQDMGGKNGIINNQRQIIQKLANSQQNNQIPMMSMSKSNFKSFDKTVYNSQIQMNSNSIAPDHNRSNTTIYNNQQPQFMQERTRNSKIANNMLRINQVPRPNKQVGNAYLSAQSFGSGSFNSQKNQQTSQVELMLQTQNMNSFGIVGNKKDIQGQSQLQHYSTANNHRKLNSFQGSGNNGTAAYKDTNSFQTLPNPNKQFSPERTKQVFHQRKPSNNPTENPLYLAQRHL</sequence>
<feature type="region of interest" description="Disordered" evidence="1">
    <location>
        <begin position="686"/>
        <end position="748"/>
    </location>
</feature>
<organism evidence="2 3">
    <name type="scientific">Stylonychia lemnae</name>
    <name type="common">Ciliate</name>
    <dbReference type="NCBI Taxonomy" id="5949"/>
    <lineage>
        <taxon>Eukaryota</taxon>
        <taxon>Sar</taxon>
        <taxon>Alveolata</taxon>
        <taxon>Ciliophora</taxon>
        <taxon>Intramacronucleata</taxon>
        <taxon>Spirotrichea</taxon>
        <taxon>Stichotrichia</taxon>
        <taxon>Sporadotrichida</taxon>
        <taxon>Oxytrichidae</taxon>
        <taxon>Stylonychinae</taxon>
        <taxon>Stylonychia</taxon>
    </lineage>
</organism>
<accession>A0A078AYG3</accession>
<feature type="compositionally biased region" description="Polar residues" evidence="1">
    <location>
        <begin position="686"/>
        <end position="718"/>
    </location>
</feature>
<dbReference type="OrthoDB" id="327238at2759"/>
<dbReference type="AlphaFoldDB" id="A0A078AYG3"/>
<keyword evidence="3" id="KW-1185">Reference proteome</keyword>
<dbReference type="InParanoid" id="A0A078AYG3"/>
<gene>
    <name evidence="2" type="primary">Contig18825.g19968</name>
    <name evidence="2" type="ORF">STYLEM_16307</name>
</gene>
<name>A0A078AYG3_STYLE</name>
<feature type="compositionally biased region" description="Low complexity" evidence="1">
    <location>
        <begin position="296"/>
        <end position="311"/>
    </location>
</feature>
<dbReference type="Proteomes" id="UP000039865">
    <property type="component" value="Unassembled WGS sequence"/>
</dbReference>
<protein>
    <submittedName>
        <fullName evidence="2">Uncharacterized protein</fullName>
    </submittedName>
</protein>
<dbReference type="EMBL" id="CCKQ01015393">
    <property type="protein sequence ID" value="CDW87204.1"/>
    <property type="molecule type" value="Genomic_DNA"/>
</dbReference>